<dbReference type="OrthoDB" id="2143914at2759"/>
<feature type="compositionally biased region" description="Basic residues" evidence="1">
    <location>
        <begin position="517"/>
        <end position="528"/>
    </location>
</feature>
<feature type="compositionally biased region" description="Basic and acidic residues" evidence="1">
    <location>
        <begin position="59"/>
        <end position="76"/>
    </location>
</feature>
<proteinExistence type="predicted"/>
<keyword evidence="5" id="KW-1185">Reference proteome</keyword>
<organism evidence="4 5">
    <name type="scientific">Seminavis robusta</name>
    <dbReference type="NCBI Taxonomy" id="568900"/>
    <lineage>
        <taxon>Eukaryota</taxon>
        <taxon>Sar</taxon>
        <taxon>Stramenopiles</taxon>
        <taxon>Ochrophyta</taxon>
        <taxon>Bacillariophyta</taxon>
        <taxon>Bacillariophyceae</taxon>
        <taxon>Bacillariophycidae</taxon>
        <taxon>Naviculales</taxon>
        <taxon>Naviculaceae</taxon>
        <taxon>Seminavis</taxon>
    </lineage>
</organism>
<comment type="caution">
    <text evidence="4">The sequence shown here is derived from an EMBL/GenBank/DDBJ whole genome shotgun (WGS) entry which is preliminary data.</text>
</comment>
<dbReference type="PROSITE" id="PS50090">
    <property type="entry name" value="MYB_LIKE"/>
    <property type="match status" value="3"/>
</dbReference>
<dbReference type="PANTHER" id="PTHR45614:SF274">
    <property type="entry name" value="MYB-LIKE DNA-BINDING PROTEIN"/>
    <property type="match status" value="1"/>
</dbReference>
<dbReference type="SMART" id="SM00717">
    <property type="entry name" value="SANT"/>
    <property type="match status" value="3"/>
</dbReference>
<feature type="domain" description="HTH myb-type" evidence="3">
    <location>
        <begin position="362"/>
        <end position="411"/>
    </location>
</feature>
<dbReference type="InterPro" id="IPR001005">
    <property type="entry name" value="SANT/Myb"/>
</dbReference>
<dbReference type="GO" id="GO:0005634">
    <property type="term" value="C:nucleus"/>
    <property type="evidence" value="ECO:0007669"/>
    <property type="project" value="TreeGrafter"/>
</dbReference>
<feature type="domain" description="Myb-like" evidence="2">
    <location>
        <begin position="412"/>
        <end position="461"/>
    </location>
</feature>
<evidence type="ECO:0000256" key="1">
    <source>
        <dbReference type="SAM" id="MobiDB-lite"/>
    </source>
</evidence>
<protein>
    <submittedName>
        <fullName evidence="4">Myb-related protein A</fullName>
    </submittedName>
</protein>
<dbReference type="GO" id="GO:0000981">
    <property type="term" value="F:DNA-binding transcription factor activity, RNA polymerase II-specific"/>
    <property type="evidence" value="ECO:0007669"/>
    <property type="project" value="TreeGrafter"/>
</dbReference>
<dbReference type="SUPFAM" id="SSF46689">
    <property type="entry name" value="Homeodomain-like"/>
    <property type="match status" value="2"/>
</dbReference>
<feature type="compositionally biased region" description="Polar residues" evidence="1">
    <location>
        <begin position="81"/>
        <end position="94"/>
    </location>
</feature>
<feature type="domain" description="HTH myb-type" evidence="3">
    <location>
        <begin position="466"/>
        <end position="516"/>
    </location>
</feature>
<dbReference type="InterPro" id="IPR009057">
    <property type="entry name" value="Homeodomain-like_sf"/>
</dbReference>
<dbReference type="PROSITE" id="PS51294">
    <property type="entry name" value="HTH_MYB"/>
    <property type="match status" value="3"/>
</dbReference>
<feature type="region of interest" description="Disordered" evidence="1">
    <location>
        <begin position="295"/>
        <end position="360"/>
    </location>
</feature>
<evidence type="ECO:0000259" key="3">
    <source>
        <dbReference type="PROSITE" id="PS51294"/>
    </source>
</evidence>
<gene>
    <name evidence="4" type="ORF">SEMRO_213_G088600.1</name>
</gene>
<sequence>MVGDGGHFDELTRQHLIQTTMRQQQEPPMLSEESSKTVSSTQQDTPHHHGLNNLCEAILTREMESKTKDSTMEHKPLPASLQVSSQAQAGQSNLKVRASKTRPTTQPSPPNASPFQFSTMLGHSALPTAVTIDDEPMHHPWPPRQPFVRLFGNGQRPPHLPSPFIRRDEHMNHPAQLFRQPFVPQPVKTTSTMDYEVFDVDNDTVLLEQQQQRPVTQPSNAMFPSNPFVTGDPSSSAMGIFPPHVRYPAVQQPQQHPMPTNRSTIGQDGQSMHAPVVVQTGFGPALLLPVSPSVMTSPPPLRLSPNPSSFHHMLQPRGPAQSPITSVDVEDDDDSTETSNDDDVSILSPPTQPTKVQDTRFQRWTEEEDQLLTRATSEQGGPPYNWNRIATKYFPTSRTGPQCKARWKKALKPGLKRGNWDPEEDRLIVQLHAEGLKWTEIAERIPGRVPDHLRQRFMNALDPKKKKTPWTQAENKILYEAQKRLGNKWSEMSKLIPGRSENDIKNRWHNAKMAQRRKLRRMANHSARRTPLAGQTSLGTPIDSAASPSPASKASPQDICAL</sequence>
<evidence type="ECO:0000313" key="5">
    <source>
        <dbReference type="Proteomes" id="UP001153069"/>
    </source>
</evidence>
<dbReference type="InterPro" id="IPR050560">
    <property type="entry name" value="MYB_TF"/>
</dbReference>
<feature type="compositionally biased region" description="Low complexity" evidence="1">
    <location>
        <begin position="544"/>
        <end position="556"/>
    </location>
</feature>
<feature type="compositionally biased region" description="Acidic residues" evidence="1">
    <location>
        <begin position="328"/>
        <end position="344"/>
    </location>
</feature>
<feature type="domain" description="Myb-like" evidence="2">
    <location>
        <begin position="462"/>
        <end position="512"/>
    </location>
</feature>
<feature type="compositionally biased region" description="Polar residues" evidence="1">
    <location>
        <begin position="15"/>
        <end position="26"/>
    </location>
</feature>
<dbReference type="Pfam" id="PF13921">
    <property type="entry name" value="Myb_DNA-bind_6"/>
    <property type="match status" value="1"/>
</dbReference>
<dbReference type="InterPro" id="IPR017930">
    <property type="entry name" value="Myb_dom"/>
</dbReference>
<evidence type="ECO:0000259" key="2">
    <source>
        <dbReference type="PROSITE" id="PS50090"/>
    </source>
</evidence>
<reference evidence="4" key="1">
    <citation type="submission" date="2020-06" db="EMBL/GenBank/DDBJ databases">
        <authorList>
            <consortium name="Plant Systems Biology data submission"/>
        </authorList>
    </citation>
    <scope>NUCLEOTIDE SEQUENCE</scope>
    <source>
        <strain evidence="4">D6</strain>
    </source>
</reference>
<feature type="region of interest" description="Disordered" evidence="1">
    <location>
        <begin position="1"/>
        <end position="117"/>
    </location>
</feature>
<name>A0A9N8DQL8_9STRA</name>
<dbReference type="AlphaFoldDB" id="A0A9N8DQL8"/>
<feature type="compositionally biased region" description="Basic and acidic residues" evidence="1">
    <location>
        <begin position="1"/>
        <end position="13"/>
    </location>
</feature>
<feature type="domain" description="Myb-like" evidence="2">
    <location>
        <begin position="356"/>
        <end position="411"/>
    </location>
</feature>
<evidence type="ECO:0000313" key="4">
    <source>
        <dbReference type="EMBL" id="CAB9504931.1"/>
    </source>
</evidence>
<feature type="region of interest" description="Disordered" evidence="1">
    <location>
        <begin position="517"/>
        <end position="562"/>
    </location>
</feature>
<accession>A0A9N8DQL8</accession>
<dbReference type="EMBL" id="CAICTM010000212">
    <property type="protein sequence ID" value="CAB9504931.1"/>
    <property type="molecule type" value="Genomic_DNA"/>
</dbReference>
<dbReference type="CDD" id="cd00167">
    <property type="entry name" value="SANT"/>
    <property type="match status" value="3"/>
</dbReference>
<dbReference type="PANTHER" id="PTHR45614">
    <property type="entry name" value="MYB PROTEIN-RELATED"/>
    <property type="match status" value="1"/>
</dbReference>
<dbReference type="Gene3D" id="1.10.10.60">
    <property type="entry name" value="Homeodomain-like"/>
    <property type="match status" value="3"/>
</dbReference>
<dbReference type="GO" id="GO:0000978">
    <property type="term" value="F:RNA polymerase II cis-regulatory region sequence-specific DNA binding"/>
    <property type="evidence" value="ECO:0007669"/>
    <property type="project" value="TreeGrafter"/>
</dbReference>
<dbReference type="Proteomes" id="UP001153069">
    <property type="component" value="Unassembled WGS sequence"/>
</dbReference>
<feature type="domain" description="HTH myb-type" evidence="3">
    <location>
        <begin position="412"/>
        <end position="465"/>
    </location>
</feature>
<dbReference type="Pfam" id="PF00249">
    <property type="entry name" value="Myb_DNA-binding"/>
    <property type="match status" value="1"/>
</dbReference>